<feature type="domain" description="F-box" evidence="1">
    <location>
        <begin position="6"/>
        <end position="52"/>
    </location>
</feature>
<dbReference type="PROSITE" id="PS50181">
    <property type="entry name" value="FBOX"/>
    <property type="match status" value="1"/>
</dbReference>
<dbReference type="AlphaFoldDB" id="A0AAD7FCC9"/>
<evidence type="ECO:0000313" key="2">
    <source>
        <dbReference type="EMBL" id="KAJ7615427.1"/>
    </source>
</evidence>
<comment type="caution">
    <text evidence="2">The sequence shown here is derived from an EMBL/GenBank/DDBJ whole genome shotgun (WGS) entry which is preliminary data.</text>
</comment>
<dbReference type="CDD" id="cd09917">
    <property type="entry name" value="F-box_SF"/>
    <property type="match status" value="1"/>
</dbReference>
<dbReference type="Pfam" id="PF12937">
    <property type="entry name" value="F-box-like"/>
    <property type="match status" value="1"/>
</dbReference>
<gene>
    <name evidence="2" type="ORF">FB45DRAFT_1064355</name>
</gene>
<sequence>MDSAQNTALTELPEDIILHILARCEIVAVLSAAQTCRYVHFLAFSKTVWLALVEELRARSMLDATSTANIRDLTTNELIGLVRRLESGPSSWSSSQSGSPFSPEIKKEFVLHPEIRNADQYYNFPKLLPSGQHVLFKHSRNLECWNVAEDRLVWKHTPVVEGLGHLIQFAAEETDGGDTVVMLICEQISGTLPVTSYISIVELDVRTGDHKVVSVTRCSPYSFRSYMEPSLLGSLCAVPLESERDGDTYLIFDWKLNAFFLLDFDPSPSSQVYLCPGHMVLKADSLLGTTEIHVVSTSVLPQFWTLISSSTHGLSGPTPIPLTALPTLSTLCPLDVWKSLHWISIHPSPLRHNTYRVWCYGNTANRVFENVVWRYDLTLLPNKDPAWRPRILSCILPRAYDSRFTYSGHSLVFGRSTGQIVAPTWPSASGLTDMQGSGAFPHLASYSGTITYATKRAIVIRYFK</sequence>
<proteinExistence type="predicted"/>
<evidence type="ECO:0000259" key="1">
    <source>
        <dbReference type="PROSITE" id="PS50181"/>
    </source>
</evidence>
<dbReference type="Gene3D" id="1.20.1280.50">
    <property type="match status" value="1"/>
</dbReference>
<accession>A0AAD7FCC9</accession>
<dbReference type="InterPro" id="IPR001810">
    <property type="entry name" value="F-box_dom"/>
</dbReference>
<reference evidence="2" key="1">
    <citation type="submission" date="2023-03" db="EMBL/GenBank/DDBJ databases">
        <title>Massive genome expansion in bonnet fungi (Mycena s.s.) driven by repeated elements and novel gene families across ecological guilds.</title>
        <authorList>
            <consortium name="Lawrence Berkeley National Laboratory"/>
            <person name="Harder C.B."/>
            <person name="Miyauchi S."/>
            <person name="Viragh M."/>
            <person name="Kuo A."/>
            <person name="Thoen E."/>
            <person name="Andreopoulos B."/>
            <person name="Lu D."/>
            <person name="Skrede I."/>
            <person name="Drula E."/>
            <person name="Henrissat B."/>
            <person name="Morin E."/>
            <person name="Kohler A."/>
            <person name="Barry K."/>
            <person name="LaButti K."/>
            <person name="Morin E."/>
            <person name="Salamov A."/>
            <person name="Lipzen A."/>
            <person name="Mereny Z."/>
            <person name="Hegedus B."/>
            <person name="Baldrian P."/>
            <person name="Stursova M."/>
            <person name="Weitz H."/>
            <person name="Taylor A."/>
            <person name="Grigoriev I.V."/>
            <person name="Nagy L.G."/>
            <person name="Martin F."/>
            <person name="Kauserud H."/>
        </authorList>
    </citation>
    <scope>NUCLEOTIDE SEQUENCE</scope>
    <source>
        <strain evidence="2">9284</strain>
    </source>
</reference>
<evidence type="ECO:0000313" key="3">
    <source>
        <dbReference type="Proteomes" id="UP001221142"/>
    </source>
</evidence>
<protein>
    <recommendedName>
        <fullName evidence="1">F-box domain-containing protein</fullName>
    </recommendedName>
</protein>
<organism evidence="2 3">
    <name type="scientific">Roridomyces roridus</name>
    <dbReference type="NCBI Taxonomy" id="1738132"/>
    <lineage>
        <taxon>Eukaryota</taxon>
        <taxon>Fungi</taxon>
        <taxon>Dikarya</taxon>
        <taxon>Basidiomycota</taxon>
        <taxon>Agaricomycotina</taxon>
        <taxon>Agaricomycetes</taxon>
        <taxon>Agaricomycetidae</taxon>
        <taxon>Agaricales</taxon>
        <taxon>Marasmiineae</taxon>
        <taxon>Mycenaceae</taxon>
        <taxon>Roridomyces</taxon>
    </lineage>
</organism>
<name>A0AAD7FCC9_9AGAR</name>
<dbReference type="InterPro" id="IPR036047">
    <property type="entry name" value="F-box-like_dom_sf"/>
</dbReference>
<dbReference type="SUPFAM" id="SSF81383">
    <property type="entry name" value="F-box domain"/>
    <property type="match status" value="1"/>
</dbReference>
<dbReference type="Proteomes" id="UP001221142">
    <property type="component" value="Unassembled WGS sequence"/>
</dbReference>
<keyword evidence="3" id="KW-1185">Reference proteome</keyword>
<dbReference type="EMBL" id="JARKIF010000024">
    <property type="protein sequence ID" value="KAJ7615427.1"/>
    <property type="molecule type" value="Genomic_DNA"/>
</dbReference>